<dbReference type="Gene3D" id="3.30.230.30">
    <property type="entry name" value="Impact, N-terminal domain"/>
    <property type="match status" value="1"/>
</dbReference>
<dbReference type="SUPFAM" id="SSF54211">
    <property type="entry name" value="Ribosomal protein S5 domain 2-like"/>
    <property type="match status" value="1"/>
</dbReference>
<dbReference type="PANTHER" id="PTHR16301">
    <property type="entry name" value="IMPACT-RELATED"/>
    <property type="match status" value="1"/>
</dbReference>
<name>A0AA85KHJ0_TRIRE</name>
<evidence type="ECO:0000256" key="2">
    <source>
        <dbReference type="ARBA" id="ARBA00007665"/>
    </source>
</evidence>
<evidence type="ECO:0000256" key="3">
    <source>
        <dbReference type="ARBA" id="ARBA00022490"/>
    </source>
</evidence>
<proteinExistence type="inferred from homology"/>
<keyword evidence="9" id="KW-1185">Reference proteome</keyword>
<reference evidence="9" key="1">
    <citation type="submission" date="2022-06" db="EMBL/GenBank/DDBJ databases">
        <authorList>
            <person name="Berger JAMES D."/>
            <person name="Berger JAMES D."/>
        </authorList>
    </citation>
    <scope>NUCLEOTIDE SEQUENCE [LARGE SCALE GENOMIC DNA]</scope>
</reference>
<comment type="similarity">
    <text evidence="2">Belongs to the IMPACT family.</text>
</comment>
<dbReference type="InterPro" id="IPR001498">
    <property type="entry name" value="Impact_N"/>
</dbReference>
<keyword evidence="6" id="KW-0346">Stress response</keyword>
<organism evidence="9 10">
    <name type="scientific">Trichobilharzia regenti</name>
    <name type="common">Nasal bird schistosome</name>
    <dbReference type="NCBI Taxonomy" id="157069"/>
    <lineage>
        <taxon>Eukaryota</taxon>
        <taxon>Metazoa</taxon>
        <taxon>Spiralia</taxon>
        <taxon>Lophotrochozoa</taxon>
        <taxon>Platyhelminthes</taxon>
        <taxon>Trematoda</taxon>
        <taxon>Digenea</taxon>
        <taxon>Strigeidida</taxon>
        <taxon>Schistosomatoidea</taxon>
        <taxon>Schistosomatidae</taxon>
        <taxon>Trichobilharzia</taxon>
    </lineage>
</organism>
<evidence type="ECO:0000259" key="8">
    <source>
        <dbReference type="PROSITE" id="PS50908"/>
    </source>
</evidence>
<dbReference type="WBParaSite" id="TREG1_78430.6">
    <property type="protein sequence ID" value="TREG1_78430.6"/>
    <property type="gene ID" value="TREG1_78430"/>
</dbReference>
<dbReference type="InterPro" id="IPR020568">
    <property type="entry name" value="Ribosomal_Su5_D2-typ_SF"/>
</dbReference>
<evidence type="ECO:0000256" key="7">
    <source>
        <dbReference type="SAM" id="MobiDB-lite"/>
    </source>
</evidence>
<dbReference type="GO" id="GO:0140469">
    <property type="term" value="P:GCN2-mediated signaling"/>
    <property type="evidence" value="ECO:0007669"/>
    <property type="project" value="TreeGrafter"/>
</dbReference>
<dbReference type="InterPro" id="IPR023582">
    <property type="entry name" value="Impact"/>
</dbReference>
<dbReference type="SUPFAM" id="SSF54495">
    <property type="entry name" value="UBC-like"/>
    <property type="match status" value="1"/>
</dbReference>
<dbReference type="PROSITE" id="PS00910">
    <property type="entry name" value="UPF0029"/>
    <property type="match status" value="1"/>
</dbReference>
<keyword evidence="3" id="KW-0963">Cytoplasm</keyword>
<comment type="subcellular location">
    <subcellularLocation>
        <location evidence="1">Cytoplasm</location>
    </subcellularLocation>
</comment>
<evidence type="ECO:0000256" key="4">
    <source>
        <dbReference type="ARBA" id="ARBA00022491"/>
    </source>
</evidence>
<reference evidence="10 11" key="2">
    <citation type="submission" date="2023-11" db="UniProtKB">
        <authorList>
            <consortium name="WormBaseParasite"/>
        </authorList>
    </citation>
    <scope>IDENTIFICATION</scope>
</reference>
<evidence type="ECO:0000256" key="5">
    <source>
        <dbReference type="ARBA" id="ARBA00022845"/>
    </source>
</evidence>
<feature type="compositionally biased region" description="Basic and acidic residues" evidence="7">
    <location>
        <begin position="311"/>
        <end position="321"/>
    </location>
</feature>
<sequence length="331" mass="37183">MSSSTEQLLCDPVAEEEFQVLSAIYADELFILEPENRVYEIWIRPDAEHISKEKQIILKFQYVDGYPSCNPLKYELHAPWLKYDMLSDLEKQLDKIALSSLGSPVVHLLVECIRSYMLANLSSCDEKPTDCKVKASLPPTPTSSQSISELNGHQLSTVVSVPSVKSHLDISPQILPFASNSKVPEIYHGEPFVDRKSIFQAHCAYVSTLGEVSLFISTLVMDKKIATATHNILAWRISSKEADCDDDGETHAGSRLLHLLTLSGVENVAVMVSRWFGGIQLGPDRFKHINNVARLLLTEHKFIGMNSSKSPSDEHQQQNKEKHVKKKQKKK</sequence>
<dbReference type="SMART" id="SM00591">
    <property type="entry name" value="RWD"/>
    <property type="match status" value="1"/>
</dbReference>
<evidence type="ECO:0000313" key="9">
    <source>
        <dbReference type="Proteomes" id="UP000050795"/>
    </source>
</evidence>
<feature type="region of interest" description="Disordered" evidence="7">
    <location>
        <begin position="306"/>
        <end position="331"/>
    </location>
</feature>
<dbReference type="InterPro" id="IPR020569">
    <property type="entry name" value="UPF0029_Impact_CS"/>
</dbReference>
<dbReference type="Gene3D" id="3.10.110.10">
    <property type="entry name" value="Ubiquitin Conjugating Enzyme"/>
    <property type="match status" value="1"/>
</dbReference>
<keyword evidence="4" id="KW-0678">Repressor</keyword>
<dbReference type="CDD" id="cd23821">
    <property type="entry name" value="RWD_IMPACT"/>
    <property type="match status" value="1"/>
</dbReference>
<evidence type="ECO:0000313" key="10">
    <source>
        <dbReference type="WBParaSite" id="TREG1_78430.1"/>
    </source>
</evidence>
<dbReference type="GO" id="GO:0006446">
    <property type="term" value="P:regulation of translational initiation"/>
    <property type="evidence" value="ECO:0007669"/>
    <property type="project" value="TreeGrafter"/>
</dbReference>
<dbReference type="Proteomes" id="UP000050795">
    <property type="component" value="Unassembled WGS sequence"/>
</dbReference>
<dbReference type="Pfam" id="PF05773">
    <property type="entry name" value="RWD"/>
    <property type="match status" value="1"/>
</dbReference>
<keyword evidence="5" id="KW-0810">Translation regulation</keyword>
<accession>A0AA85KHJ0</accession>
<evidence type="ECO:0000256" key="1">
    <source>
        <dbReference type="ARBA" id="ARBA00004496"/>
    </source>
</evidence>
<dbReference type="PANTHER" id="PTHR16301:SF25">
    <property type="entry name" value="PROTEIN IMPACT"/>
    <property type="match status" value="1"/>
</dbReference>
<protein>
    <recommendedName>
        <fullName evidence="8">RWD domain-containing protein</fullName>
    </recommendedName>
</protein>
<dbReference type="WBParaSite" id="TREG1_78430.1">
    <property type="protein sequence ID" value="TREG1_78430.1"/>
    <property type="gene ID" value="TREG1_78430"/>
</dbReference>
<feature type="domain" description="RWD" evidence="8">
    <location>
        <begin position="16"/>
        <end position="120"/>
    </location>
</feature>
<dbReference type="InterPro" id="IPR006575">
    <property type="entry name" value="RWD_dom"/>
</dbReference>
<evidence type="ECO:0000256" key="6">
    <source>
        <dbReference type="ARBA" id="ARBA00023016"/>
    </source>
</evidence>
<dbReference type="InterPro" id="IPR016135">
    <property type="entry name" value="UBQ-conjugating_enzyme/RWD"/>
</dbReference>
<dbReference type="WBParaSite" id="TREG1_78430.5">
    <property type="protein sequence ID" value="TREG1_78430.5"/>
    <property type="gene ID" value="TREG1_78430"/>
</dbReference>
<dbReference type="AlphaFoldDB" id="A0AA85KHJ0"/>
<feature type="compositionally biased region" description="Basic residues" evidence="7">
    <location>
        <begin position="322"/>
        <end position="331"/>
    </location>
</feature>
<dbReference type="InterPro" id="IPR036956">
    <property type="entry name" value="Impact_N_sf"/>
</dbReference>
<dbReference type="PROSITE" id="PS50908">
    <property type="entry name" value="RWD"/>
    <property type="match status" value="1"/>
</dbReference>
<dbReference type="Pfam" id="PF01205">
    <property type="entry name" value="Impact_N"/>
    <property type="match status" value="1"/>
</dbReference>
<evidence type="ECO:0000313" key="11">
    <source>
        <dbReference type="WBParaSite" id="TREG1_78430.5"/>
    </source>
</evidence>
<dbReference type="WBParaSite" id="TREG1_78430.7">
    <property type="protein sequence ID" value="TREG1_78430.7"/>
    <property type="gene ID" value="TREG1_78430"/>
</dbReference>
<dbReference type="GO" id="GO:0005737">
    <property type="term" value="C:cytoplasm"/>
    <property type="evidence" value="ECO:0007669"/>
    <property type="project" value="UniProtKB-SubCell"/>
</dbReference>